<proteinExistence type="predicted"/>
<dbReference type="EMBL" id="DF820484">
    <property type="protein sequence ID" value="GAK30033.1"/>
    <property type="molecule type" value="Genomic_DNA"/>
</dbReference>
<dbReference type="Pfam" id="PF13460">
    <property type="entry name" value="NAD_binding_10"/>
    <property type="match status" value="1"/>
</dbReference>
<dbReference type="PANTHER" id="PTHR15020">
    <property type="entry name" value="FLAVIN REDUCTASE-RELATED"/>
    <property type="match status" value="1"/>
</dbReference>
<name>A0A069CS27_WEIOS</name>
<dbReference type="STRING" id="1329250.WOSG25_011230"/>
<feature type="domain" description="NAD(P)-binding" evidence="1">
    <location>
        <begin position="18"/>
        <end position="167"/>
    </location>
</feature>
<dbReference type="PANTHER" id="PTHR15020:SF50">
    <property type="entry name" value="UPF0659 PROTEIN YMR090W"/>
    <property type="match status" value="1"/>
</dbReference>
<dbReference type="InterPro" id="IPR036291">
    <property type="entry name" value="NAD(P)-bd_dom_sf"/>
</dbReference>
<keyword evidence="3" id="KW-1185">Reference proteome</keyword>
<reference evidence="3" key="1">
    <citation type="journal article" date="2014" name="Genome Announc.">
        <title>Draft genome sequence of Weissella oryzae SG25T, isolated from fermented rice grains.</title>
        <authorList>
            <person name="Tanizawa Y."/>
            <person name="Fujisawa T."/>
            <person name="Mochizuki T."/>
            <person name="Kaminuma E."/>
            <person name="Suzuki Y."/>
            <person name="Nakamura Y."/>
            <person name="Tohno M."/>
        </authorList>
    </citation>
    <scope>NUCLEOTIDE SEQUENCE [LARGE SCALE GENOMIC DNA]</scope>
    <source>
        <strain evidence="3">DSM 25784 / JCM 18191 / LMG 30913 / SG25</strain>
    </source>
</reference>
<dbReference type="AlphaFoldDB" id="A0A069CS27"/>
<dbReference type="Proteomes" id="UP000030643">
    <property type="component" value="Unassembled WGS sequence"/>
</dbReference>
<dbReference type="InterPro" id="IPR016040">
    <property type="entry name" value="NAD(P)-bd_dom"/>
</dbReference>
<organism evidence="2 3">
    <name type="scientific">Weissella oryzae (strain DSM 25784 / JCM 18191 / LMG 30913 / SG25)</name>
    <dbReference type="NCBI Taxonomy" id="1329250"/>
    <lineage>
        <taxon>Bacteria</taxon>
        <taxon>Bacillati</taxon>
        <taxon>Bacillota</taxon>
        <taxon>Bacilli</taxon>
        <taxon>Lactobacillales</taxon>
        <taxon>Lactobacillaceae</taxon>
        <taxon>Weissella</taxon>
    </lineage>
</organism>
<evidence type="ECO:0000259" key="1">
    <source>
        <dbReference type="Pfam" id="PF13460"/>
    </source>
</evidence>
<dbReference type="eggNOG" id="COG0702">
    <property type="taxonomic scope" value="Bacteria"/>
</dbReference>
<accession>A0A069CS27</accession>
<gene>
    <name evidence="2" type="ORF">WOSG25_011230</name>
</gene>
<dbReference type="SUPFAM" id="SSF51735">
    <property type="entry name" value="NAD(P)-binding Rossmann-fold domains"/>
    <property type="match status" value="1"/>
</dbReference>
<sequence>MLLLTAAGHTVFAGTHKEHADLTVPTLAVSLTDDLPTMQAALAGHDLDAVFQVAGSRGQNLLQVDAYGAVKLAQAAEALGIERYIMLSSFNATEPSLWPDTLGDYYIAKFFADEWLINQTKLNYTIVQPGSLTEEPGTGKITLNPAKAANNSIDNVAAVLVATLNEPKTYRQVFTMTDGEQPIKQALQSL</sequence>
<evidence type="ECO:0000313" key="2">
    <source>
        <dbReference type="EMBL" id="GAK30033.1"/>
    </source>
</evidence>
<evidence type="ECO:0000313" key="3">
    <source>
        <dbReference type="Proteomes" id="UP000030643"/>
    </source>
</evidence>
<protein>
    <submittedName>
        <fullName evidence="2">Flavin reductase</fullName>
    </submittedName>
</protein>
<dbReference type="Gene3D" id="3.40.50.720">
    <property type="entry name" value="NAD(P)-binding Rossmann-like Domain"/>
    <property type="match status" value="1"/>
</dbReference>